<evidence type="ECO:0000313" key="1">
    <source>
        <dbReference type="EMBL" id="VVC41472.1"/>
    </source>
</evidence>
<protein>
    <submittedName>
        <fullName evidence="1">Uncharacterized protein</fullName>
    </submittedName>
</protein>
<dbReference type="AlphaFoldDB" id="A0A5E4NCN9"/>
<proteinExistence type="predicted"/>
<evidence type="ECO:0000313" key="2">
    <source>
        <dbReference type="Proteomes" id="UP000325440"/>
    </source>
</evidence>
<organism evidence="1 2">
    <name type="scientific">Cinara cedri</name>
    <dbReference type="NCBI Taxonomy" id="506608"/>
    <lineage>
        <taxon>Eukaryota</taxon>
        <taxon>Metazoa</taxon>
        <taxon>Ecdysozoa</taxon>
        <taxon>Arthropoda</taxon>
        <taxon>Hexapoda</taxon>
        <taxon>Insecta</taxon>
        <taxon>Pterygota</taxon>
        <taxon>Neoptera</taxon>
        <taxon>Paraneoptera</taxon>
        <taxon>Hemiptera</taxon>
        <taxon>Sternorrhyncha</taxon>
        <taxon>Aphidomorpha</taxon>
        <taxon>Aphidoidea</taxon>
        <taxon>Aphididae</taxon>
        <taxon>Lachninae</taxon>
        <taxon>Cinara</taxon>
    </lineage>
</organism>
<accession>A0A5E4NCN9</accession>
<sequence>MFSCRCDLNQKRRFAFYRRGLDKAQMPRLYSYVYHVLHTPGGVCTDPHRNVTELVLGGFYKTQLTPVGPHVPDTADPYKTYRVRIFWIYTETSNENGKSALKRNEIKRSVVRIWPAGRLLPIPHEYNAFGILVDEKPRRARRRAYAVRLDRRRAVVAALKCAKSDSSDYIHRAVKPATHRIPSAKKYCITSESSSRFSRQHHVRFDLSKTVCESAT</sequence>
<keyword evidence="2" id="KW-1185">Reference proteome</keyword>
<name>A0A5E4NCN9_9HEMI</name>
<dbReference type="Proteomes" id="UP000325440">
    <property type="component" value="Unassembled WGS sequence"/>
</dbReference>
<reference evidence="1 2" key="1">
    <citation type="submission" date="2019-08" db="EMBL/GenBank/DDBJ databases">
        <authorList>
            <person name="Alioto T."/>
            <person name="Alioto T."/>
            <person name="Gomez Garrido J."/>
        </authorList>
    </citation>
    <scope>NUCLEOTIDE SEQUENCE [LARGE SCALE GENOMIC DNA]</scope>
</reference>
<gene>
    <name evidence="1" type="ORF">CINCED_3A015973</name>
</gene>
<dbReference type="EMBL" id="CABPRJ010001919">
    <property type="protein sequence ID" value="VVC41472.1"/>
    <property type="molecule type" value="Genomic_DNA"/>
</dbReference>